<protein>
    <submittedName>
        <fullName evidence="1">Uncharacterized protein</fullName>
    </submittedName>
</protein>
<proteinExistence type="predicted"/>
<reference evidence="1 2" key="1">
    <citation type="journal article" date="2018" name="Front. Plant Sci.">
        <title>Red Clover (Trifolium pratense) and Zigzag Clover (T. medium) - A Picture of Genomic Similarities and Differences.</title>
        <authorList>
            <person name="Dluhosova J."/>
            <person name="Istvanek J."/>
            <person name="Nedelnik J."/>
            <person name="Repkova J."/>
        </authorList>
    </citation>
    <scope>NUCLEOTIDE SEQUENCE [LARGE SCALE GENOMIC DNA]</scope>
    <source>
        <strain evidence="2">cv. 10/8</strain>
        <tissue evidence="1">Leaf</tissue>
    </source>
</reference>
<dbReference type="AlphaFoldDB" id="A0A392S2E7"/>
<accession>A0A392S2E7</accession>
<dbReference type="Proteomes" id="UP000265520">
    <property type="component" value="Unassembled WGS sequence"/>
</dbReference>
<sequence>SQNRLPLQNQPLAVRCPAVVRSVDVVPVTMLSFLDSSPTSIHPAPPPICAALAYGPAPRVGSHPVKDTGAVAFDCTGRRRLSLSYAPLSLFKTMNVPPFFF</sequence>
<comment type="caution">
    <text evidence="1">The sequence shown here is derived from an EMBL/GenBank/DDBJ whole genome shotgun (WGS) entry which is preliminary data.</text>
</comment>
<keyword evidence="2" id="KW-1185">Reference proteome</keyword>
<evidence type="ECO:0000313" key="1">
    <source>
        <dbReference type="EMBL" id="MCI42055.1"/>
    </source>
</evidence>
<organism evidence="1 2">
    <name type="scientific">Trifolium medium</name>
    <dbReference type="NCBI Taxonomy" id="97028"/>
    <lineage>
        <taxon>Eukaryota</taxon>
        <taxon>Viridiplantae</taxon>
        <taxon>Streptophyta</taxon>
        <taxon>Embryophyta</taxon>
        <taxon>Tracheophyta</taxon>
        <taxon>Spermatophyta</taxon>
        <taxon>Magnoliopsida</taxon>
        <taxon>eudicotyledons</taxon>
        <taxon>Gunneridae</taxon>
        <taxon>Pentapetalae</taxon>
        <taxon>rosids</taxon>
        <taxon>fabids</taxon>
        <taxon>Fabales</taxon>
        <taxon>Fabaceae</taxon>
        <taxon>Papilionoideae</taxon>
        <taxon>50 kb inversion clade</taxon>
        <taxon>NPAAA clade</taxon>
        <taxon>Hologalegina</taxon>
        <taxon>IRL clade</taxon>
        <taxon>Trifolieae</taxon>
        <taxon>Trifolium</taxon>
    </lineage>
</organism>
<name>A0A392S2E7_9FABA</name>
<dbReference type="EMBL" id="LXQA010299628">
    <property type="protein sequence ID" value="MCI42055.1"/>
    <property type="molecule type" value="Genomic_DNA"/>
</dbReference>
<feature type="non-terminal residue" evidence="1">
    <location>
        <position position="1"/>
    </location>
</feature>
<evidence type="ECO:0000313" key="2">
    <source>
        <dbReference type="Proteomes" id="UP000265520"/>
    </source>
</evidence>